<sequence>MTRAENTPMPRRAMIEALAAHLQARPVDPAVTRALLERLQLYQAELEAQNEELRVTQQQLAETSAQQQQLFDALPAPALVVDTQDRVCQLNAAAQRWLGWTQTEGPVPLVQLLQRVHADTPAALWQAAHGEWSSEPGGPPTGLPVRLGPTGAGLPHTLMSLPLGSAFEVAPRRMLLFIDRSAELLQTWQARVNAALLALRQVEAAGPGPLLEQAGAALAALCEAPVWQIRPLPEVPGWPSRGSRLPASLSWVDLEAWLGSLAASAPSGGPLTVRQDLRRPPRPAPRAAGTSRHDACLLLLHLHGQEQGHPPLQLALLREDAPFRPTEVEAAQRLAAELSTLLERGQRLRALRRLSQAIGQTHEGIFIADAQGRLAYVNPGLEAMAGRPASVLLGAPWQALGLHGEQLPHLGLEVQALRAGEGQWSGEVWLQPASGPAIPVWLLLSAGPPGDGLGADVLGTVQDLRQRKADADRIHQLAFYDPLTGLPNRRLLQDRLRRALARQRRHGVQAVVFFIDLDDFKRVNDVLGHDQGDALLLHVALQIKSCLRTNDTVARLGGDEFVVLTELPAQEPARLPLAAEHIAQKLMRAVGQPVWLREQRVTVTPSIGITLLNEPSLTVEDVLKQADLAMYRAKRAGPGQLRFFSPAMQAEAEARARLEADLHEALALGELELVYQPQVDRAGRITGCEGLLRWRHPQRGLVMPADFIPVAEQSGCLPAMGRWVIEQACATLAQWRRMPARRHWTLAVNLSARQFHDTGLGAWVQACLLQHEVAPGRLELELTESTLVDDVELASARMRELRDLGVLLSLDDFGTGYSSLAYLQALPLHKLKLDQRFVRELPGASADAVIARTVIGLAHSLGLKALAEGVEQPAQLALLQEAGCDHFQGYLFGHPQPLTGLPDVGAAGALAAPPAPGLSC</sequence>
<dbReference type="SUPFAM" id="SSF55785">
    <property type="entry name" value="PYP-like sensor domain (PAS domain)"/>
    <property type="match status" value="2"/>
</dbReference>
<dbReference type="InterPro" id="IPR013656">
    <property type="entry name" value="PAS_4"/>
</dbReference>
<dbReference type="FunFam" id="3.30.70.270:FF:000001">
    <property type="entry name" value="Diguanylate cyclase domain protein"/>
    <property type="match status" value="1"/>
</dbReference>
<dbReference type="PANTHER" id="PTHR44757:SF2">
    <property type="entry name" value="BIOFILM ARCHITECTURE MAINTENANCE PROTEIN MBAA"/>
    <property type="match status" value="1"/>
</dbReference>
<dbReference type="Pfam" id="PF08448">
    <property type="entry name" value="PAS_4"/>
    <property type="match status" value="1"/>
</dbReference>
<evidence type="ECO:0000259" key="4">
    <source>
        <dbReference type="PROSITE" id="PS50883"/>
    </source>
</evidence>
<dbReference type="InterPro" id="IPR001633">
    <property type="entry name" value="EAL_dom"/>
</dbReference>
<dbReference type="CDD" id="cd00130">
    <property type="entry name" value="PAS"/>
    <property type="match status" value="1"/>
</dbReference>
<feature type="domain" description="PAS" evidence="3">
    <location>
        <begin position="350"/>
        <end position="394"/>
    </location>
</feature>
<keyword evidence="7" id="KW-1185">Reference proteome</keyword>
<reference evidence="6 7" key="1">
    <citation type="submission" date="2020-02" db="EMBL/GenBank/DDBJ databases">
        <title>Ideonella bacterium strain TBM-1.</title>
        <authorList>
            <person name="Chen W.-M."/>
        </authorList>
    </citation>
    <scope>NUCLEOTIDE SEQUENCE [LARGE SCALE GENOMIC DNA]</scope>
    <source>
        <strain evidence="6 7">TBM-1</strain>
    </source>
</reference>
<dbReference type="InterPro" id="IPR035919">
    <property type="entry name" value="EAL_sf"/>
</dbReference>
<evidence type="ECO:0000259" key="5">
    <source>
        <dbReference type="PROSITE" id="PS50887"/>
    </source>
</evidence>
<dbReference type="NCBIfam" id="TIGR00254">
    <property type="entry name" value="GGDEF"/>
    <property type="match status" value="1"/>
</dbReference>
<dbReference type="Pfam" id="PF13188">
    <property type="entry name" value="PAS_8"/>
    <property type="match status" value="1"/>
</dbReference>
<dbReference type="Proteomes" id="UP000484255">
    <property type="component" value="Unassembled WGS sequence"/>
</dbReference>
<dbReference type="Pfam" id="PF00563">
    <property type="entry name" value="EAL"/>
    <property type="match status" value="1"/>
</dbReference>
<dbReference type="PROSITE" id="PS50887">
    <property type="entry name" value="GGDEF"/>
    <property type="match status" value="1"/>
</dbReference>
<evidence type="ECO:0000256" key="1">
    <source>
        <dbReference type="SAM" id="Coils"/>
    </source>
</evidence>
<dbReference type="InterPro" id="IPR043128">
    <property type="entry name" value="Rev_trsase/Diguanyl_cyclase"/>
</dbReference>
<dbReference type="CDD" id="cd01949">
    <property type="entry name" value="GGDEF"/>
    <property type="match status" value="1"/>
</dbReference>
<dbReference type="CDD" id="cd01948">
    <property type="entry name" value="EAL"/>
    <property type="match status" value="1"/>
</dbReference>
<dbReference type="Gene3D" id="3.30.450.20">
    <property type="entry name" value="PAS domain"/>
    <property type="match status" value="2"/>
</dbReference>
<dbReference type="InterPro" id="IPR052155">
    <property type="entry name" value="Biofilm_reg_signaling"/>
</dbReference>
<dbReference type="SMART" id="SM00052">
    <property type="entry name" value="EAL"/>
    <property type="match status" value="1"/>
</dbReference>
<organism evidence="6 7">
    <name type="scientific">Ideonella livida</name>
    <dbReference type="NCBI Taxonomy" id="2707176"/>
    <lineage>
        <taxon>Bacteria</taxon>
        <taxon>Pseudomonadati</taxon>
        <taxon>Pseudomonadota</taxon>
        <taxon>Betaproteobacteria</taxon>
        <taxon>Burkholderiales</taxon>
        <taxon>Sphaerotilaceae</taxon>
        <taxon>Ideonella</taxon>
    </lineage>
</organism>
<dbReference type="SUPFAM" id="SSF141868">
    <property type="entry name" value="EAL domain-like"/>
    <property type="match status" value="1"/>
</dbReference>
<dbReference type="RefSeq" id="WP_163456341.1">
    <property type="nucleotide sequence ID" value="NZ_JAAGOH010000004.1"/>
</dbReference>
<dbReference type="AlphaFoldDB" id="A0A7C9THK5"/>
<dbReference type="PROSITE" id="PS50883">
    <property type="entry name" value="EAL"/>
    <property type="match status" value="1"/>
</dbReference>
<gene>
    <name evidence="6" type="ORF">G3A44_04610</name>
</gene>
<evidence type="ECO:0000313" key="7">
    <source>
        <dbReference type="Proteomes" id="UP000484255"/>
    </source>
</evidence>
<dbReference type="InterPro" id="IPR035965">
    <property type="entry name" value="PAS-like_dom_sf"/>
</dbReference>
<protein>
    <submittedName>
        <fullName evidence="6">EAL domain-containing protein</fullName>
    </submittedName>
</protein>
<dbReference type="InterPro" id="IPR029787">
    <property type="entry name" value="Nucleotide_cyclase"/>
</dbReference>
<dbReference type="Gene3D" id="3.30.70.270">
    <property type="match status" value="1"/>
</dbReference>
<proteinExistence type="predicted"/>
<feature type="domain" description="EAL" evidence="4">
    <location>
        <begin position="655"/>
        <end position="909"/>
    </location>
</feature>
<dbReference type="PROSITE" id="PS50112">
    <property type="entry name" value="PAS"/>
    <property type="match status" value="2"/>
</dbReference>
<dbReference type="EMBL" id="JAAGOH010000004">
    <property type="protein sequence ID" value="NDY90478.1"/>
    <property type="molecule type" value="Genomic_DNA"/>
</dbReference>
<dbReference type="InterPro" id="IPR000160">
    <property type="entry name" value="GGDEF_dom"/>
</dbReference>
<dbReference type="NCBIfam" id="TIGR00229">
    <property type="entry name" value="sensory_box"/>
    <property type="match status" value="1"/>
</dbReference>
<feature type="domain" description="PAS" evidence="3">
    <location>
        <begin position="63"/>
        <end position="104"/>
    </location>
</feature>
<evidence type="ECO:0000313" key="6">
    <source>
        <dbReference type="EMBL" id="NDY90478.1"/>
    </source>
</evidence>
<evidence type="ECO:0000256" key="2">
    <source>
        <dbReference type="SAM" id="MobiDB-lite"/>
    </source>
</evidence>
<comment type="caution">
    <text evidence="6">The sequence shown here is derived from an EMBL/GenBank/DDBJ whole genome shotgun (WGS) entry which is preliminary data.</text>
</comment>
<feature type="coiled-coil region" evidence="1">
    <location>
        <begin position="32"/>
        <end position="66"/>
    </location>
</feature>
<dbReference type="SUPFAM" id="SSF55073">
    <property type="entry name" value="Nucleotide cyclase"/>
    <property type="match status" value="1"/>
</dbReference>
<feature type="region of interest" description="Disordered" evidence="2">
    <location>
        <begin position="267"/>
        <end position="290"/>
    </location>
</feature>
<dbReference type="Gene3D" id="3.20.20.450">
    <property type="entry name" value="EAL domain"/>
    <property type="match status" value="1"/>
</dbReference>
<dbReference type="Pfam" id="PF00990">
    <property type="entry name" value="GGDEF"/>
    <property type="match status" value="1"/>
</dbReference>
<dbReference type="SMART" id="SM00267">
    <property type="entry name" value="GGDEF"/>
    <property type="match status" value="1"/>
</dbReference>
<evidence type="ECO:0000259" key="3">
    <source>
        <dbReference type="PROSITE" id="PS50112"/>
    </source>
</evidence>
<dbReference type="InterPro" id="IPR000014">
    <property type="entry name" value="PAS"/>
</dbReference>
<keyword evidence="1" id="KW-0175">Coiled coil</keyword>
<name>A0A7C9THK5_9BURK</name>
<accession>A0A7C9THK5</accession>
<dbReference type="GO" id="GO:0003824">
    <property type="term" value="F:catalytic activity"/>
    <property type="evidence" value="ECO:0007669"/>
    <property type="project" value="UniProtKB-ARBA"/>
</dbReference>
<feature type="domain" description="GGDEF" evidence="5">
    <location>
        <begin position="508"/>
        <end position="646"/>
    </location>
</feature>
<dbReference type="PANTHER" id="PTHR44757">
    <property type="entry name" value="DIGUANYLATE CYCLASE DGCP"/>
    <property type="match status" value="1"/>
</dbReference>
<dbReference type="SMART" id="SM00091">
    <property type="entry name" value="PAS"/>
    <property type="match status" value="2"/>
</dbReference>